<accession>A0A392V7N2</accession>
<protein>
    <submittedName>
        <fullName evidence="1">Uncharacterized protein</fullName>
    </submittedName>
</protein>
<organism evidence="1 2">
    <name type="scientific">Trifolium medium</name>
    <dbReference type="NCBI Taxonomy" id="97028"/>
    <lineage>
        <taxon>Eukaryota</taxon>
        <taxon>Viridiplantae</taxon>
        <taxon>Streptophyta</taxon>
        <taxon>Embryophyta</taxon>
        <taxon>Tracheophyta</taxon>
        <taxon>Spermatophyta</taxon>
        <taxon>Magnoliopsida</taxon>
        <taxon>eudicotyledons</taxon>
        <taxon>Gunneridae</taxon>
        <taxon>Pentapetalae</taxon>
        <taxon>rosids</taxon>
        <taxon>fabids</taxon>
        <taxon>Fabales</taxon>
        <taxon>Fabaceae</taxon>
        <taxon>Papilionoideae</taxon>
        <taxon>50 kb inversion clade</taxon>
        <taxon>NPAAA clade</taxon>
        <taxon>Hologalegina</taxon>
        <taxon>IRL clade</taxon>
        <taxon>Trifolieae</taxon>
        <taxon>Trifolium</taxon>
    </lineage>
</organism>
<dbReference type="AlphaFoldDB" id="A0A392V7N2"/>
<dbReference type="Proteomes" id="UP000265520">
    <property type="component" value="Unassembled WGS sequence"/>
</dbReference>
<name>A0A392V7N2_9FABA</name>
<evidence type="ECO:0000313" key="2">
    <source>
        <dbReference type="Proteomes" id="UP000265520"/>
    </source>
</evidence>
<comment type="caution">
    <text evidence="1">The sequence shown here is derived from an EMBL/GenBank/DDBJ whole genome shotgun (WGS) entry which is preliminary data.</text>
</comment>
<dbReference type="EMBL" id="LXQA011052643">
    <property type="protein sequence ID" value="MCI82835.1"/>
    <property type="molecule type" value="Genomic_DNA"/>
</dbReference>
<keyword evidence="2" id="KW-1185">Reference proteome</keyword>
<proteinExistence type="predicted"/>
<sequence>KEQEKPVLIPTDAVGSGKE</sequence>
<feature type="non-terminal residue" evidence="1">
    <location>
        <position position="1"/>
    </location>
</feature>
<reference evidence="1 2" key="1">
    <citation type="journal article" date="2018" name="Front. Plant Sci.">
        <title>Red Clover (Trifolium pratense) and Zigzag Clover (T. medium) - A Picture of Genomic Similarities and Differences.</title>
        <authorList>
            <person name="Dluhosova J."/>
            <person name="Istvanek J."/>
            <person name="Nedelnik J."/>
            <person name="Repkova J."/>
        </authorList>
    </citation>
    <scope>NUCLEOTIDE SEQUENCE [LARGE SCALE GENOMIC DNA]</scope>
    <source>
        <strain evidence="2">cv. 10/8</strain>
        <tissue evidence="1">Leaf</tissue>
    </source>
</reference>
<evidence type="ECO:0000313" key="1">
    <source>
        <dbReference type="EMBL" id="MCI82835.1"/>
    </source>
</evidence>